<feature type="transmembrane region" description="Helical" evidence="1">
    <location>
        <begin position="431"/>
        <end position="451"/>
    </location>
</feature>
<feature type="transmembrane region" description="Helical" evidence="1">
    <location>
        <begin position="212"/>
        <end position="229"/>
    </location>
</feature>
<feature type="transmembrane region" description="Helical" evidence="1">
    <location>
        <begin position="407"/>
        <end position="426"/>
    </location>
</feature>
<feature type="transmembrane region" description="Helical" evidence="1">
    <location>
        <begin position="58"/>
        <end position="78"/>
    </location>
</feature>
<keyword evidence="1" id="KW-1133">Transmembrane helix</keyword>
<feature type="transmembrane region" description="Helical" evidence="1">
    <location>
        <begin position="382"/>
        <end position="401"/>
    </location>
</feature>
<feature type="transmembrane region" description="Helical" evidence="1">
    <location>
        <begin position="235"/>
        <end position="251"/>
    </location>
</feature>
<proteinExistence type="predicted"/>
<feature type="transmembrane region" description="Helical" evidence="1">
    <location>
        <begin position="20"/>
        <end position="38"/>
    </location>
</feature>
<name>A0A1F7IK32_9BACT</name>
<keyword evidence="1" id="KW-0472">Membrane</keyword>
<accession>A0A1F7IK32</accession>
<protein>
    <submittedName>
        <fullName evidence="2">Uncharacterized protein</fullName>
    </submittedName>
</protein>
<feature type="transmembrane region" description="Helical" evidence="1">
    <location>
        <begin position="157"/>
        <end position="176"/>
    </location>
</feature>
<dbReference type="Proteomes" id="UP000179072">
    <property type="component" value="Unassembled WGS sequence"/>
</dbReference>
<dbReference type="STRING" id="1802060.A2957_00350"/>
<reference evidence="2 3" key="1">
    <citation type="journal article" date="2016" name="Nat. Commun.">
        <title>Thousands of microbial genomes shed light on interconnected biogeochemical processes in an aquifer system.</title>
        <authorList>
            <person name="Anantharaman K."/>
            <person name="Brown C.T."/>
            <person name="Hug L.A."/>
            <person name="Sharon I."/>
            <person name="Castelle C.J."/>
            <person name="Probst A.J."/>
            <person name="Thomas B.C."/>
            <person name="Singh A."/>
            <person name="Wilkins M.J."/>
            <person name="Karaoz U."/>
            <person name="Brodie E.L."/>
            <person name="Williams K.H."/>
            <person name="Hubbard S.S."/>
            <person name="Banfield J.F."/>
        </authorList>
    </citation>
    <scope>NUCLEOTIDE SEQUENCE [LARGE SCALE GENOMIC DNA]</scope>
</reference>
<evidence type="ECO:0000313" key="2">
    <source>
        <dbReference type="EMBL" id="OGK43721.1"/>
    </source>
</evidence>
<comment type="caution">
    <text evidence="2">The sequence shown here is derived from an EMBL/GenBank/DDBJ whole genome shotgun (WGS) entry which is preliminary data.</text>
</comment>
<keyword evidence="1" id="KW-0812">Transmembrane</keyword>
<evidence type="ECO:0000313" key="3">
    <source>
        <dbReference type="Proteomes" id="UP000179072"/>
    </source>
</evidence>
<feature type="transmembrane region" description="Helical" evidence="1">
    <location>
        <begin position="182"/>
        <end position="200"/>
    </location>
</feature>
<feature type="transmembrane region" description="Helical" evidence="1">
    <location>
        <begin position="350"/>
        <end position="370"/>
    </location>
</feature>
<dbReference type="EMBL" id="MGAK01000032">
    <property type="protein sequence ID" value="OGK43721.1"/>
    <property type="molecule type" value="Genomic_DNA"/>
</dbReference>
<feature type="transmembrane region" description="Helical" evidence="1">
    <location>
        <begin position="263"/>
        <end position="285"/>
    </location>
</feature>
<sequence length="1089" mass="125645">MLSNQSKRLFNKGPEHMEKIALVGILALIGDKFLSLFLDQKFKRFRWPDFTSERNTFLLYFLLSILIYGIALSHFDFWSDDFGYFLNFSHQTSSSANIISIFTSYLTGGVPRLQLGWHITHQLLFLIFRTSVWGYFAVQVAILVINSLLLNKILRPIIGQKASFWTGIFLIVTPFYKESFYWVSANYGFFQLLFFLISYLTLNRAFTSKTRLAKATYLFLSSISIAWSVLYQEQAIFFIVGAPLIFFLFNLKKYPRKQLIKYVSSYFLLTFFIIASLFVTQFFIIKSSSPTSLVDTFKVYYPTPLLSAKNNMIRIIRETFFAFKPRLDDYTSFKNDLAHVDLELILKFKLSASLLLLTFFGTVVALRNQLNEKKITIGKHMLLGLCIWFLASAIIVIPINIYASRYVYIMLPAALALAIYAIVRFFPRFHILLLAGFAVLCVFDHLAFYYGSFFPLTNIQMRTFQKVNQYVKRHPNIKAVVLSSFPTSLHNAVTGAWINYHAAEWWYAWKMLPNETDKKVFGNSFYPAVDENGKSGFRIMYGDYPLERLRKVFSPEELVQASFVNTSPYVKDPKLKFNQRKSIRRKLSNGQIVINNTNPFKEFVFGESKLDIKDCYVDIVAHVNTNTNTVGSIWFYSDEGEGRIEGTAHSSGLENEETIFLRTLVKGGGPYRIKLTYQNAPYEQKNNNPSVVFRDVQVLGCGSNYQSDSFVRTNNPDPKNPMIRWTSPQMNYSVTLPYPHAPVWERGYSIGVNDAMNSGDYYCFPDDLLSVRNKQATLLTKSYLGMLGWTRSIMQNRGALSVTFSRNPQSGIAQRGTLDIMSEKEFYSYEKDNPPVSIAIKHDFDVNKNYFPIEISLTSLSDERLTARYVFSDSPVMDFRIGSNRGMSSIILSNGLTDQYYYSTNKKNQQDIPIIYRKQTPYNNNLAAFNYSCDPTMNGHFLGGFDDDVASNISTRIPTNVFENDIIKKANREDKEFLLKTYIKDASVDRYILKGGQELSRNERNRLSKIFNSIGFYYPQNHLELIGTFNQDDELHGQHGLWFDIELDPHETKAVKYFQVILQSWMNEKDMIEDAQKTLSNINKEFCDE</sequence>
<gene>
    <name evidence="2" type="ORF">A2957_00350</name>
</gene>
<feature type="transmembrane region" description="Helical" evidence="1">
    <location>
        <begin position="132"/>
        <end position="150"/>
    </location>
</feature>
<evidence type="ECO:0000256" key="1">
    <source>
        <dbReference type="SAM" id="Phobius"/>
    </source>
</evidence>
<dbReference type="AlphaFoldDB" id="A0A1F7IK32"/>
<organism evidence="2 3">
    <name type="scientific">Candidatus Roizmanbacteria bacterium RIFCSPLOWO2_01_FULL_38_11</name>
    <dbReference type="NCBI Taxonomy" id="1802060"/>
    <lineage>
        <taxon>Bacteria</taxon>
        <taxon>Candidatus Roizmaniibacteriota</taxon>
    </lineage>
</organism>